<dbReference type="Pfam" id="PF13593">
    <property type="entry name" value="SBF_like"/>
    <property type="match status" value="1"/>
</dbReference>
<keyword evidence="1" id="KW-0812">Transmembrane</keyword>
<feature type="transmembrane region" description="Helical" evidence="1">
    <location>
        <begin position="21"/>
        <end position="42"/>
    </location>
</feature>
<feature type="transmembrane region" description="Helical" evidence="1">
    <location>
        <begin position="192"/>
        <end position="214"/>
    </location>
</feature>
<evidence type="ECO:0000313" key="3">
    <source>
        <dbReference type="Proteomes" id="UP000243052"/>
    </source>
</evidence>
<gene>
    <name evidence="2" type="ORF">AW171_hschr42779</name>
</gene>
<dbReference type="PANTHER" id="PTHR18640">
    <property type="entry name" value="SOLUTE CARRIER FAMILY 10 MEMBER 7"/>
    <property type="match status" value="1"/>
</dbReference>
<protein>
    <submittedName>
        <fullName evidence="2">HDR119Cp</fullName>
    </submittedName>
</protein>
<dbReference type="Gene3D" id="1.20.1530.20">
    <property type="match status" value="1"/>
</dbReference>
<feature type="transmembrane region" description="Helical" evidence="1">
    <location>
        <begin position="357"/>
        <end position="377"/>
    </location>
</feature>
<feature type="transmembrane region" description="Helical" evidence="1">
    <location>
        <begin position="234"/>
        <end position="251"/>
    </location>
</feature>
<sequence>MTARSSFNKFYDSRVFRIVRTQWLLFGFSLAMILGRFFPNFASYGGTIRSEYSIGYGAVAFIFFSSGLSISTRKLIAAIYNWRAHFESLFMSFLVTSAIVYGLCCLIKASPHEDIDDWMLVGLIMTGTCPTTIATNVTMTMNADGNELLAICQVFIGNLLGAFITPALGQLYTTSGPFKFGNPANGSSVKLLYAKVLKKLGLSVFLPLIVGQVLQNMFRKRVAWLVRTFRFKKLSSLALWLIIFSSMSTIFEQKVFNAVSKISIIFLVFFNLGLAILFLVISYCLARPWPIKKCFQKKPDESSAKSYKFWYHFLTPFYFNRRDTVAMIFCGGAKTAALGVSLITSQYGEQFENVGKLLLPLIIYPIEQILVASILVSPLKRWCYVEKESAEDSEDFPSDDIEHYSPHDTVSSAENHTLHSVTLPPGHPPDFFYPDNMDAQTLHMK</sequence>
<feature type="transmembrane region" description="Helical" evidence="1">
    <location>
        <begin position="88"/>
        <end position="109"/>
    </location>
</feature>
<dbReference type="PANTHER" id="PTHR18640:SF5">
    <property type="entry name" value="SODIUM_BILE ACID COTRANSPORTER 7"/>
    <property type="match status" value="1"/>
</dbReference>
<accession>A0A0X8HS67</accession>
<evidence type="ECO:0000256" key="1">
    <source>
        <dbReference type="SAM" id="Phobius"/>
    </source>
</evidence>
<dbReference type="Proteomes" id="UP000243052">
    <property type="component" value="Chromosome iv"/>
</dbReference>
<dbReference type="AlphaFoldDB" id="A0A0X8HS67"/>
<dbReference type="GeneID" id="28724126"/>
<dbReference type="InterPro" id="IPR016833">
    <property type="entry name" value="Put_Na-Bile_cotransptr"/>
</dbReference>
<keyword evidence="1" id="KW-1133">Transmembrane helix</keyword>
<feature type="transmembrane region" description="Helical" evidence="1">
    <location>
        <begin position="54"/>
        <end position="76"/>
    </location>
</feature>
<evidence type="ECO:0000313" key="2">
    <source>
        <dbReference type="EMBL" id="AMD20861.1"/>
    </source>
</evidence>
<feature type="transmembrane region" description="Helical" evidence="1">
    <location>
        <begin position="263"/>
        <end position="286"/>
    </location>
</feature>
<dbReference type="InterPro" id="IPR038770">
    <property type="entry name" value="Na+/solute_symporter_sf"/>
</dbReference>
<dbReference type="GO" id="GO:0005886">
    <property type="term" value="C:plasma membrane"/>
    <property type="evidence" value="ECO:0007669"/>
    <property type="project" value="TreeGrafter"/>
</dbReference>
<dbReference type="EMBL" id="CP014244">
    <property type="protein sequence ID" value="AMD20861.1"/>
    <property type="molecule type" value="Genomic_DNA"/>
</dbReference>
<keyword evidence="1" id="KW-0472">Membrane</keyword>
<feature type="transmembrane region" description="Helical" evidence="1">
    <location>
        <begin position="121"/>
        <end position="141"/>
    </location>
</feature>
<feature type="transmembrane region" description="Helical" evidence="1">
    <location>
        <begin position="148"/>
        <end position="172"/>
    </location>
</feature>
<dbReference type="RefSeq" id="XP_017987857.1">
    <property type="nucleotide sequence ID" value="XM_018132368.1"/>
</dbReference>
<dbReference type="OrthoDB" id="188035at2759"/>
<organism evidence="2 3">
    <name type="scientific">Eremothecium sinecaudum</name>
    <dbReference type="NCBI Taxonomy" id="45286"/>
    <lineage>
        <taxon>Eukaryota</taxon>
        <taxon>Fungi</taxon>
        <taxon>Dikarya</taxon>
        <taxon>Ascomycota</taxon>
        <taxon>Saccharomycotina</taxon>
        <taxon>Saccharomycetes</taxon>
        <taxon>Saccharomycetales</taxon>
        <taxon>Saccharomycetaceae</taxon>
        <taxon>Eremothecium</taxon>
    </lineage>
</organism>
<dbReference type="STRING" id="45286.A0A0X8HS67"/>
<proteinExistence type="predicted"/>
<reference evidence="2 3" key="1">
    <citation type="submission" date="2016-01" db="EMBL/GenBank/DDBJ databases">
        <title>Genome sequence of the yeast Holleya sinecauda.</title>
        <authorList>
            <person name="Dietrich F.S."/>
        </authorList>
    </citation>
    <scope>NUCLEOTIDE SEQUENCE [LARGE SCALE GENOMIC DNA]</scope>
    <source>
        <strain evidence="2 3">ATCC 58844</strain>
    </source>
</reference>
<feature type="transmembrane region" description="Helical" evidence="1">
    <location>
        <begin position="325"/>
        <end position="345"/>
    </location>
</feature>
<keyword evidence="3" id="KW-1185">Reference proteome</keyword>
<name>A0A0X8HS67_9SACH</name>